<evidence type="ECO:0000313" key="3">
    <source>
        <dbReference type="Proteomes" id="UP001642360"/>
    </source>
</evidence>
<comment type="caution">
    <text evidence="2">The sequence shown here is derived from an EMBL/GenBank/DDBJ whole genome shotgun (WGS) entry which is preliminary data.</text>
</comment>
<evidence type="ECO:0000256" key="1">
    <source>
        <dbReference type="SAM" id="MobiDB-lite"/>
    </source>
</evidence>
<evidence type="ECO:0000313" key="2">
    <source>
        <dbReference type="EMBL" id="CAK9168474.1"/>
    </source>
</evidence>
<name>A0ABC8TGM6_9AQUA</name>
<reference evidence="2 3" key="1">
    <citation type="submission" date="2024-02" db="EMBL/GenBank/DDBJ databases">
        <authorList>
            <person name="Vignale AGUSTIN F."/>
            <person name="Sosa J E."/>
            <person name="Modenutti C."/>
        </authorList>
    </citation>
    <scope>NUCLEOTIDE SEQUENCE [LARGE SCALE GENOMIC DNA]</scope>
</reference>
<protein>
    <submittedName>
        <fullName evidence="2">Uncharacterized protein</fullName>
    </submittedName>
</protein>
<dbReference type="EMBL" id="CAUOFW020005070">
    <property type="protein sequence ID" value="CAK9168474.1"/>
    <property type="molecule type" value="Genomic_DNA"/>
</dbReference>
<feature type="region of interest" description="Disordered" evidence="1">
    <location>
        <begin position="65"/>
        <end position="86"/>
    </location>
</feature>
<sequence>MTMSGCKLSEAREVTRELGDQRPLLVEGGEMQEVIVIRDEVGNDRAIDVKANVHAGVGKATSVGEDAMGTAKGETPWAPLGEATQDADGEVVWTSAGGRANHEEGIAVGWARLGQGSTQWHHRVLSMAWRVRW</sequence>
<proteinExistence type="predicted"/>
<gene>
    <name evidence="2" type="ORF">ILEXP_LOCUS37867</name>
</gene>
<dbReference type="AlphaFoldDB" id="A0ABC8TGM6"/>
<keyword evidence="3" id="KW-1185">Reference proteome</keyword>
<accession>A0ABC8TGM6</accession>
<organism evidence="2 3">
    <name type="scientific">Ilex paraguariensis</name>
    <name type="common">yerba mate</name>
    <dbReference type="NCBI Taxonomy" id="185542"/>
    <lineage>
        <taxon>Eukaryota</taxon>
        <taxon>Viridiplantae</taxon>
        <taxon>Streptophyta</taxon>
        <taxon>Embryophyta</taxon>
        <taxon>Tracheophyta</taxon>
        <taxon>Spermatophyta</taxon>
        <taxon>Magnoliopsida</taxon>
        <taxon>eudicotyledons</taxon>
        <taxon>Gunneridae</taxon>
        <taxon>Pentapetalae</taxon>
        <taxon>asterids</taxon>
        <taxon>campanulids</taxon>
        <taxon>Aquifoliales</taxon>
        <taxon>Aquifoliaceae</taxon>
        <taxon>Ilex</taxon>
    </lineage>
</organism>
<dbReference type="Proteomes" id="UP001642360">
    <property type="component" value="Unassembled WGS sequence"/>
</dbReference>